<dbReference type="Proteomes" id="UP000631114">
    <property type="component" value="Unassembled WGS sequence"/>
</dbReference>
<dbReference type="InterPro" id="IPR009006">
    <property type="entry name" value="Ala_racemase/Decarboxylase_C"/>
</dbReference>
<reference evidence="1 2" key="1">
    <citation type="submission" date="2020-10" db="EMBL/GenBank/DDBJ databases">
        <title>The Coptis chinensis genome and diversification of protoberbering-type alkaloids.</title>
        <authorList>
            <person name="Wang B."/>
            <person name="Shu S."/>
            <person name="Song C."/>
            <person name="Liu Y."/>
        </authorList>
    </citation>
    <scope>NUCLEOTIDE SEQUENCE [LARGE SCALE GENOMIC DNA]</scope>
    <source>
        <strain evidence="1">HL-2020</strain>
        <tissue evidence="1">Leaf</tissue>
    </source>
</reference>
<gene>
    <name evidence="1" type="ORF">IFM89_004675</name>
</gene>
<organism evidence="1 2">
    <name type="scientific">Coptis chinensis</name>
    <dbReference type="NCBI Taxonomy" id="261450"/>
    <lineage>
        <taxon>Eukaryota</taxon>
        <taxon>Viridiplantae</taxon>
        <taxon>Streptophyta</taxon>
        <taxon>Embryophyta</taxon>
        <taxon>Tracheophyta</taxon>
        <taxon>Spermatophyta</taxon>
        <taxon>Magnoliopsida</taxon>
        <taxon>Ranunculales</taxon>
        <taxon>Ranunculaceae</taxon>
        <taxon>Coptidoideae</taxon>
        <taxon>Coptis</taxon>
    </lineage>
</organism>
<dbReference type="Gene3D" id="2.40.37.10">
    <property type="entry name" value="Lyase, Ornithine Decarboxylase, Chain A, domain 1"/>
    <property type="match status" value="1"/>
</dbReference>
<comment type="caution">
    <text evidence="1">The sequence shown here is derived from an EMBL/GenBank/DDBJ whole genome shotgun (WGS) entry which is preliminary data.</text>
</comment>
<evidence type="ECO:0000313" key="2">
    <source>
        <dbReference type="Proteomes" id="UP000631114"/>
    </source>
</evidence>
<accession>A0A835IAW1</accession>
<name>A0A835IAW1_9MAGN</name>
<dbReference type="OrthoDB" id="5034579at2759"/>
<dbReference type="EMBL" id="JADFTS010000003">
    <property type="protein sequence ID" value="KAF9612972.1"/>
    <property type="molecule type" value="Genomic_DNA"/>
</dbReference>
<sequence length="113" mass="12401">MGSSTTSLRDGLGCDKDEGVGRGERQILFYQRMDRQILLNHPTSPKKQEVKDPFYVLDLGILVSLMEKWTPHHAHCPSLLSLSNAIHEPAFLGALAALGAGFDCASRLKLKPS</sequence>
<evidence type="ECO:0000313" key="1">
    <source>
        <dbReference type="EMBL" id="KAF9612972.1"/>
    </source>
</evidence>
<protein>
    <submittedName>
        <fullName evidence="1">Uncharacterized protein</fullName>
    </submittedName>
</protein>
<keyword evidence="2" id="KW-1185">Reference proteome</keyword>
<dbReference type="Gene3D" id="3.20.20.10">
    <property type="entry name" value="Alanine racemase"/>
    <property type="match status" value="1"/>
</dbReference>
<dbReference type="AlphaFoldDB" id="A0A835IAW1"/>
<dbReference type="GO" id="GO:0003824">
    <property type="term" value="F:catalytic activity"/>
    <property type="evidence" value="ECO:0007669"/>
    <property type="project" value="InterPro"/>
</dbReference>
<dbReference type="InterPro" id="IPR029066">
    <property type="entry name" value="PLP-binding_barrel"/>
</dbReference>
<proteinExistence type="predicted"/>